<evidence type="ECO:0000256" key="1">
    <source>
        <dbReference type="SAM" id="Phobius"/>
    </source>
</evidence>
<evidence type="ECO:0000313" key="2">
    <source>
        <dbReference type="EMBL" id="PHK98826.1"/>
    </source>
</evidence>
<accession>A0A2G0CFS3</accession>
<dbReference type="OrthoDB" id="1115707at2"/>
<keyword evidence="1" id="KW-1133">Transmembrane helix</keyword>
<dbReference type="Proteomes" id="UP000226437">
    <property type="component" value="Unassembled WGS sequence"/>
</dbReference>
<dbReference type="PANTHER" id="PTHR37804:SF1">
    <property type="entry name" value="CDAA REGULATORY PROTEIN CDAR"/>
    <property type="match status" value="1"/>
</dbReference>
<keyword evidence="3" id="KW-1185">Reference proteome</keyword>
<dbReference type="InterPro" id="IPR053154">
    <property type="entry name" value="c-di-AMP_regulator"/>
</dbReference>
<evidence type="ECO:0008006" key="4">
    <source>
        <dbReference type="Google" id="ProtNLM"/>
    </source>
</evidence>
<dbReference type="RefSeq" id="WP_099106436.1">
    <property type="nucleotide sequence ID" value="NZ_JAATJF010000001.1"/>
</dbReference>
<dbReference type="AlphaFoldDB" id="A0A2G0CFS3"/>
<comment type="caution">
    <text evidence="2">The sequence shown here is derived from an EMBL/GenBank/DDBJ whole genome shotgun (WGS) entry which is preliminary data.</text>
</comment>
<dbReference type="Gene3D" id="2.170.120.30">
    <property type="match status" value="1"/>
</dbReference>
<dbReference type="Gene3D" id="2.170.120.40">
    <property type="entry name" value="YbbR-like domain"/>
    <property type="match status" value="1"/>
</dbReference>
<name>A0A2G0CFS3_9BACT</name>
<dbReference type="PANTHER" id="PTHR37804">
    <property type="entry name" value="CDAA REGULATORY PROTEIN CDAR"/>
    <property type="match status" value="1"/>
</dbReference>
<feature type="transmembrane region" description="Helical" evidence="1">
    <location>
        <begin position="24"/>
        <end position="42"/>
    </location>
</feature>
<organism evidence="2 3">
    <name type="scientific">Neolewinella marina</name>
    <dbReference type="NCBI Taxonomy" id="438751"/>
    <lineage>
        <taxon>Bacteria</taxon>
        <taxon>Pseudomonadati</taxon>
        <taxon>Bacteroidota</taxon>
        <taxon>Saprospiria</taxon>
        <taxon>Saprospirales</taxon>
        <taxon>Lewinellaceae</taxon>
        <taxon>Neolewinella</taxon>
    </lineage>
</organism>
<dbReference type="Pfam" id="PF07949">
    <property type="entry name" value="YbbR"/>
    <property type="match status" value="1"/>
</dbReference>
<keyword evidence="1" id="KW-0472">Membrane</keyword>
<gene>
    <name evidence="2" type="ORF">CGL56_10210</name>
</gene>
<proteinExistence type="predicted"/>
<protein>
    <recommendedName>
        <fullName evidence="4">YbbR-like domain-containing protein</fullName>
    </recommendedName>
</protein>
<evidence type="ECO:0000313" key="3">
    <source>
        <dbReference type="Proteomes" id="UP000226437"/>
    </source>
</evidence>
<sequence length="326" mass="36404">MPSTLQRLKDSIPFRNMAATDRQILLICIGLAFVFWLILNLSQDYEITKNVQLHYTVSADRALAGSPPRSIPVQIRGRGWNLIWESMRGGEMNVELDVGADEDYLLSRNVLEQQIRRQLTSGDLEIDNIGYDPQRILTTPRDGKRVPVVSNVKASFGPGYAAVNGVSLSPDSVTVSGAIDDLEEITSWPTQTLVLENLEESVRAEVQLEPAPEGLDLNYDKVDLSVDVEAFIEQQFRIPVTLYNAPPSDSSRVFPPFVTVTATVPQRAFGTIRASDFRVEADLSRMKTNDPYNTVPLSLTRVPENISQVEFSPRAVEFYIYNRPGS</sequence>
<dbReference type="EMBL" id="PDLO01000003">
    <property type="protein sequence ID" value="PHK98826.1"/>
    <property type="molecule type" value="Genomic_DNA"/>
</dbReference>
<dbReference type="InterPro" id="IPR012505">
    <property type="entry name" value="YbbR"/>
</dbReference>
<reference evidence="2 3" key="1">
    <citation type="submission" date="2017-10" db="EMBL/GenBank/DDBJ databases">
        <title>The draft genome sequence of Lewinella marina KCTC 32374.</title>
        <authorList>
            <person name="Wang K."/>
        </authorList>
    </citation>
    <scope>NUCLEOTIDE SEQUENCE [LARGE SCALE GENOMIC DNA]</scope>
    <source>
        <strain evidence="2 3">MKG-38</strain>
    </source>
</reference>
<keyword evidence="1" id="KW-0812">Transmembrane</keyword>